<dbReference type="PROSITE" id="PS50901">
    <property type="entry name" value="FTSK"/>
    <property type="match status" value="1"/>
</dbReference>
<dbReference type="Gene3D" id="3.40.50.300">
    <property type="entry name" value="P-loop containing nucleotide triphosphate hydrolases"/>
    <property type="match status" value="1"/>
</dbReference>
<evidence type="ECO:0000313" key="5">
    <source>
        <dbReference type="EMBL" id="CAF3492073.1"/>
    </source>
</evidence>
<keyword evidence="2" id="KW-0067">ATP-binding</keyword>
<accession>A0A8S2GH08</accession>
<dbReference type="PANTHER" id="PTHR22683">
    <property type="entry name" value="SPORULATION PROTEIN RELATED"/>
    <property type="match status" value="1"/>
</dbReference>
<feature type="domain" description="FtsK" evidence="3">
    <location>
        <begin position="1"/>
        <end position="154"/>
    </location>
</feature>
<organism evidence="5 6">
    <name type="scientific">Didymodactylos carnosus</name>
    <dbReference type="NCBI Taxonomy" id="1234261"/>
    <lineage>
        <taxon>Eukaryota</taxon>
        <taxon>Metazoa</taxon>
        <taxon>Spiralia</taxon>
        <taxon>Gnathifera</taxon>
        <taxon>Rotifera</taxon>
        <taxon>Eurotatoria</taxon>
        <taxon>Bdelloidea</taxon>
        <taxon>Philodinida</taxon>
        <taxon>Philodinidae</taxon>
        <taxon>Didymodactylos</taxon>
    </lineage>
</organism>
<dbReference type="GO" id="GO:0003677">
    <property type="term" value="F:DNA binding"/>
    <property type="evidence" value="ECO:0007669"/>
    <property type="project" value="InterPro"/>
</dbReference>
<proteinExistence type="predicted"/>
<dbReference type="GO" id="GO:0005524">
    <property type="term" value="F:ATP binding"/>
    <property type="evidence" value="ECO:0007669"/>
    <property type="project" value="UniProtKB-KW"/>
</dbReference>
<evidence type="ECO:0000256" key="2">
    <source>
        <dbReference type="ARBA" id="ARBA00022840"/>
    </source>
</evidence>
<dbReference type="Pfam" id="PF01580">
    <property type="entry name" value="FtsK_SpoIIIE"/>
    <property type="match status" value="1"/>
</dbReference>
<dbReference type="Proteomes" id="UP000682733">
    <property type="component" value="Unassembled WGS sequence"/>
</dbReference>
<dbReference type="PANTHER" id="PTHR22683:SF41">
    <property type="entry name" value="DNA TRANSLOCASE FTSK"/>
    <property type="match status" value="1"/>
</dbReference>
<evidence type="ECO:0000259" key="3">
    <source>
        <dbReference type="PROSITE" id="PS50901"/>
    </source>
</evidence>
<keyword evidence="1" id="KW-0547">Nucleotide-binding</keyword>
<evidence type="ECO:0000313" key="6">
    <source>
        <dbReference type="Proteomes" id="UP000682733"/>
    </source>
</evidence>
<sequence>MRNSPAQLRLVLIDPKRVELQAFESLPHLLVPIVSDGTKAASVLKAMVNLMEERYALLAEHKVRNIAAYNESQLLVVKRLPLIVVVIDELADLMATNRKDAEGAITRLTQMARAAGIHIVAATQRPSVDVITGVIKANIPARIAFTVSSQVDSRTILDESGAEKLLGKGDMLYRNPEDPVLQRIQGSYLSDREIARIASHAMAQAKPQYDETLMVAINEK</sequence>
<dbReference type="SUPFAM" id="SSF52540">
    <property type="entry name" value="P-loop containing nucleoside triphosphate hydrolases"/>
    <property type="match status" value="1"/>
</dbReference>
<gene>
    <name evidence="4" type="ORF">OVA965_LOCUS33</name>
    <name evidence="5" type="ORF">TMI583_LOCUS33</name>
</gene>
<dbReference type="InterPro" id="IPR002543">
    <property type="entry name" value="FtsK_dom"/>
</dbReference>
<dbReference type="AlphaFoldDB" id="A0A8S2GH08"/>
<dbReference type="EMBL" id="CAJOBA010000001">
    <property type="protein sequence ID" value="CAF3492073.1"/>
    <property type="molecule type" value="Genomic_DNA"/>
</dbReference>
<dbReference type="InterPro" id="IPR050206">
    <property type="entry name" value="FtsK/SpoIIIE/SftA"/>
</dbReference>
<name>A0A8S2GH08_9BILA</name>
<comment type="caution">
    <text evidence="5">The sequence shown here is derived from an EMBL/GenBank/DDBJ whole genome shotgun (WGS) entry which is preliminary data.</text>
</comment>
<protein>
    <recommendedName>
        <fullName evidence="3">FtsK domain-containing protein</fullName>
    </recommendedName>
</protein>
<dbReference type="InterPro" id="IPR027417">
    <property type="entry name" value="P-loop_NTPase"/>
</dbReference>
<dbReference type="EMBL" id="CAJNOK010000001">
    <property type="protein sequence ID" value="CAF0720878.1"/>
    <property type="molecule type" value="Genomic_DNA"/>
</dbReference>
<evidence type="ECO:0000256" key="1">
    <source>
        <dbReference type="ARBA" id="ARBA00022741"/>
    </source>
</evidence>
<dbReference type="Proteomes" id="UP000677228">
    <property type="component" value="Unassembled WGS sequence"/>
</dbReference>
<reference evidence="5" key="1">
    <citation type="submission" date="2021-02" db="EMBL/GenBank/DDBJ databases">
        <authorList>
            <person name="Nowell W R."/>
        </authorList>
    </citation>
    <scope>NUCLEOTIDE SEQUENCE</scope>
</reference>
<evidence type="ECO:0000313" key="4">
    <source>
        <dbReference type="EMBL" id="CAF0720878.1"/>
    </source>
</evidence>